<dbReference type="AlphaFoldDB" id="A0A9X6NLJ6"/>
<evidence type="ECO:0000313" key="2">
    <source>
        <dbReference type="Proteomes" id="UP000192578"/>
    </source>
</evidence>
<proteinExistence type="predicted"/>
<dbReference type="Proteomes" id="UP000192578">
    <property type="component" value="Unassembled WGS sequence"/>
</dbReference>
<sequence>MPAFDVQLTRPENVVWPSPSPFSERRLIITEMIGVLVGLNYFDTMSASVAGNICAIVSSSPARWASCHFRLAQNFGPTPKTPQLGPSLA</sequence>
<evidence type="ECO:0000313" key="1">
    <source>
        <dbReference type="EMBL" id="OWA51744.1"/>
    </source>
</evidence>
<organism evidence="1 2">
    <name type="scientific">Hypsibius exemplaris</name>
    <name type="common">Freshwater tardigrade</name>
    <dbReference type="NCBI Taxonomy" id="2072580"/>
    <lineage>
        <taxon>Eukaryota</taxon>
        <taxon>Metazoa</taxon>
        <taxon>Ecdysozoa</taxon>
        <taxon>Tardigrada</taxon>
        <taxon>Eutardigrada</taxon>
        <taxon>Parachela</taxon>
        <taxon>Hypsibioidea</taxon>
        <taxon>Hypsibiidae</taxon>
        <taxon>Hypsibius</taxon>
    </lineage>
</organism>
<keyword evidence="2" id="KW-1185">Reference proteome</keyword>
<comment type="caution">
    <text evidence="1">The sequence shown here is derived from an EMBL/GenBank/DDBJ whole genome shotgun (WGS) entry which is preliminary data.</text>
</comment>
<accession>A0A9X6NLJ6</accession>
<reference evidence="2" key="1">
    <citation type="submission" date="2017-01" db="EMBL/GenBank/DDBJ databases">
        <title>Comparative genomics of anhydrobiosis in the tardigrade Hypsibius dujardini.</title>
        <authorList>
            <person name="Yoshida Y."/>
            <person name="Koutsovoulos G."/>
            <person name="Laetsch D."/>
            <person name="Stevens L."/>
            <person name="Kumar S."/>
            <person name="Horikawa D."/>
            <person name="Ishino K."/>
            <person name="Komine S."/>
            <person name="Tomita M."/>
            <person name="Blaxter M."/>
            <person name="Arakawa K."/>
        </authorList>
    </citation>
    <scope>NUCLEOTIDE SEQUENCE [LARGE SCALE GENOMIC DNA]</scope>
    <source>
        <strain evidence="2">Z151</strain>
    </source>
</reference>
<protein>
    <submittedName>
        <fullName evidence="1">Uncharacterized protein</fullName>
    </submittedName>
</protein>
<name>A0A9X6NLJ6_HYPEX</name>
<dbReference type="OrthoDB" id="5951731at2759"/>
<gene>
    <name evidence="1" type="ORF">BV898_16214</name>
</gene>
<dbReference type="EMBL" id="MTYJ01000238">
    <property type="protein sequence ID" value="OWA51744.1"/>
    <property type="molecule type" value="Genomic_DNA"/>
</dbReference>